<organism evidence="3">
    <name type="scientific">Chromera velia CCMP2878</name>
    <dbReference type="NCBI Taxonomy" id="1169474"/>
    <lineage>
        <taxon>Eukaryota</taxon>
        <taxon>Sar</taxon>
        <taxon>Alveolata</taxon>
        <taxon>Colpodellida</taxon>
        <taxon>Chromeraceae</taxon>
        <taxon>Chromera</taxon>
    </lineage>
</organism>
<accession>A0A0G4HI56</accession>
<dbReference type="AlphaFoldDB" id="A0A0G4HI56"/>
<feature type="compositionally biased region" description="Acidic residues" evidence="1">
    <location>
        <begin position="93"/>
        <end position="109"/>
    </location>
</feature>
<protein>
    <submittedName>
        <fullName evidence="3">Uncharacterized protein</fullName>
    </submittedName>
</protein>
<feature type="transmembrane region" description="Helical" evidence="2">
    <location>
        <begin position="202"/>
        <end position="220"/>
    </location>
</feature>
<feature type="compositionally biased region" description="Basic and acidic residues" evidence="1">
    <location>
        <begin position="120"/>
        <end position="147"/>
    </location>
</feature>
<evidence type="ECO:0000256" key="2">
    <source>
        <dbReference type="SAM" id="Phobius"/>
    </source>
</evidence>
<dbReference type="PANTHER" id="PTHR37231">
    <property type="entry name" value="EXPRESSED PROTEIN"/>
    <property type="match status" value="1"/>
</dbReference>
<dbReference type="EMBL" id="CDMZ01002740">
    <property type="protein sequence ID" value="CEM43709.1"/>
    <property type="molecule type" value="Genomic_DNA"/>
</dbReference>
<dbReference type="VEuPathDB" id="CryptoDB:Cvel_27717"/>
<sequence length="314" mass="32639">MGKMRSIRELRRKWLGVGALLLHLVASLPAVSAFVLPSPPVSPRLAAPRWKTQSYIVGEENGAASFLSIRKARSESPFAVPLPVSSLKVSLGDGDEETASAGREEDELSDISGRRRKARGRETKKNVEKIEVPKTDAGPEGKKKEGSGKFQLTEEQTALFQTGLAGVIGGANLLIAVSLASLSRTGCGLPPGPGGVLGGLEGLSYVVNAGVVSWSVFTVVSKKTIPDGPNGLLYNAVGLNWFMLAAIVWVFGDVQESGLARNSEFCYSGSTGGAGGGASVPPDATLVFPGFPLQQSLPTSPMPPSDGGSVVPSL</sequence>
<evidence type="ECO:0000256" key="1">
    <source>
        <dbReference type="SAM" id="MobiDB-lite"/>
    </source>
</evidence>
<dbReference type="PANTHER" id="PTHR37231:SF2">
    <property type="entry name" value="EXPRESSED PROTEIN"/>
    <property type="match status" value="1"/>
</dbReference>
<reference evidence="3" key="1">
    <citation type="submission" date="2014-11" db="EMBL/GenBank/DDBJ databases">
        <authorList>
            <person name="Otto D Thomas"/>
            <person name="Naeem Raeece"/>
        </authorList>
    </citation>
    <scope>NUCLEOTIDE SEQUENCE</scope>
</reference>
<keyword evidence="2" id="KW-0472">Membrane</keyword>
<keyword evidence="2" id="KW-0812">Transmembrane</keyword>
<evidence type="ECO:0000313" key="3">
    <source>
        <dbReference type="EMBL" id="CEM43709.1"/>
    </source>
</evidence>
<feature type="region of interest" description="Disordered" evidence="1">
    <location>
        <begin position="89"/>
        <end position="148"/>
    </location>
</feature>
<keyword evidence="2" id="KW-1133">Transmembrane helix</keyword>
<name>A0A0G4HI56_9ALVE</name>
<feature type="transmembrane region" description="Helical" evidence="2">
    <location>
        <begin position="158"/>
        <end position="182"/>
    </location>
</feature>
<feature type="transmembrane region" description="Helical" evidence="2">
    <location>
        <begin position="232"/>
        <end position="252"/>
    </location>
</feature>
<gene>
    <name evidence="3" type="ORF">Cvel_27717</name>
</gene>
<proteinExistence type="predicted"/>